<feature type="domain" description="Response regulatory" evidence="3">
    <location>
        <begin position="10"/>
        <end position="126"/>
    </location>
</feature>
<keyword evidence="1" id="KW-0597">Phosphoprotein</keyword>
<accession>A0A951UCZ3</accession>
<evidence type="ECO:0000256" key="2">
    <source>
        <dbReference type="SAM" id="Coils"/>
    </source>
</evidence>
<dbReference type="Pfam" id="PF00990">
    <property type="entry name" value="GGDEF"/>
    <property type="match status" value="1"/>
</dbReference>
<evidence type="ECO:0000256" key="1">
    <source>
        <dbReference type="PROSITE-ProRule" id="PRU00169"/>
    </source>
</evidence>
<evidence type="ECO:0000313" key="5">
    <source>
        <dbReference type="EMBL" id="MBW4547156.1"/>
    </source>
</evidence>
<sequence>MSVQQPDKGTILIVDDSPSSLEALFDFLTMAGFQVLMAPDGESAIEKVKHTCPDVILLDIIMPGIDGFETYRRLKANQSTQDIPVIFMSALSQTSVVVKGFQLGAVDYITKPTQQEIILARVTTHLTIQKLRRSLQAQNEQLQQEIQQRHQAEAALQEANEELSRLATLDSLTQLANRRRFDECLNQWWRILVREQLPLSLLLCDVDFFKLYNDSRGHQAGDECLHQVAQAMKRAVKRPADLVARYGGEEFAVILPNTHGQGALQVAEQIRSSVTALAIAHPNSSISQYVTLSIGVSFTVPCHNCCPEQLIAVADQALYRAKASGRDRAVFIRFSHTQNLERCVYWNTTAIQQQAQQNL</sequence>
<evidence type="ECO:0000313" key="6">
    <source>
        <dbReference type="Proteomes" id="UP000753908"/>
    </source>
</evidence>
<dbReference type="PROSITE" id="PS50887">
    <property type="entry name" value="GGDEF"/>
    <property type="match status" value="1"/>
</dbReference>
<reference evidence="5" key="1">
    <citation type="submission" date="2021-05" db="EMBL/GenBank/DDBJ databases">
        <authorList>
            <person name="Pietrasiak N."/>
            <person name="Ward R."/>
            <person name="Stajich J.E."/>
            <person name="Kurbessoian T."/>
        </authorList>
    </citation>
    <scope>NUCLEOTIDE SEQUENCE</scope>
    <source>
        <strain evidence="5">CPER-KK1</strain>
    </source>
</reference>
<dbReference type="GO" id="GO:1902201">
    <property type="term" value="P:negative regulation of bacterial-type flagellum-dependent cell motility"/>
    <property type="evidence" value="ECO:0007669"/>
    <property type="project" value="TreeGrafter"/>
</dbReference>
<dbReference type="InterPro" id="IPR011006">
    <property type="entry name" value="CheY-like_superfamily"/>
</dbReference>
<dbReference type="InterPro" id="IPR050469">
    <property type="entry name" value="Diguanylate_Cyclase"/>
</dbReference>
<dbReference type="PANTHER" id="PTHR45138:SF9">
    <property type="entry name" value="DIGUANYLATE CYCLASE DGCM-RELATED"/>
    <property type="match status" value="1"/>
</dbReference>
<dbReference type="CDD" id="cd01949">
    <property type="entry name" value="GGDEF"/>
    <property type="match status" value="1"/>
</dbReference>
<dbReference type="SMART" id="SM00448">
    <property type="entry name" value="REC"/>
    <property type="match status" value="1"/>
</dbReference>
<comment type="caution">
    <text evidence="5">The sequence shown here is derived from an EMBL/GenBank/DDBJ whole genome shotgun (WGS) entry which is preliminary data.</text>
</comment>
<organism evidence="5 6">
    <name type="scientific">Symplocastrum torsivum CPER-KK1</name>
    <dbReference type="NCBI Taxonomy" id="450513"/>
    <lineage>
        <taxon>Bacteria</taxon>
        <taxon>Bacillati</taxon>
        <taxon>Cyanobacteriota</taxon>
        <taxon>Cyanophyceae</taxon>
        <taxon>Oscillatoriophycideae</taxon>
        <taxon>Oscillatoriales</taxon>
        <taxon>Microcoleaceae</taxon>
        <taxon>Symplocastrum</taxon>
    </lineage>
</organism>
<dbReference type="PANTHER" id="PTHR45138">
    <property type="entry name" value="REGULATORY COMPONENTS OF SENSORY TRANSDUCTION SYSTEM"/>
    <property type="match status" value="1"/>
</dbReference>
<dbReference type="FunFam" id="3.30.70.270:FF:000001">
    <property type="entry name" value="Diguanylate cyclase domain protein"/>
    <property type="match status" value="1"/>
</dbReference>
<feature type="modified residue" description="4-aspartylphosphate" evidence="1">
    <location>
        <position position="59"/>
    </location>
</feature>
<dbReference type="GO" id="GO:0005886">
    <property type="term" value="C:plasma membrane"/>
    <property type="evidence" value="ECO:0007669"/>
    <property type="project" value="TreeGrafter"/>
</dbReference>
<feature type="coiled-coil region" evidence="2">
    <location>
        <begin position="125"/>
        <end position="169"/>
    </location>
</feature>
<dbReference type="SUPFAM" id="SSF52172">
    <property type="entry name" value="CheY-like"/>
    <property type="match status" value="1"/>
</dbReference>
<dbReference type="InterPro" id="IPR029787">
    <property type="entry name" value="Nucleotide_cyclase"/>
</dbReference>
<dbReference type="Proteomes" id="UP000753908">
    <property type="component" value="Unassembled WGS sequence"/>
</dbReference>
<dbReference type="CDD" id="cd19920">
    <property type="entry name" value="REC_PA4781-like"/>
    <property type="match status" value="1"/>
</dbReference>
<dbReference type="EMBL" id="JAHHIF010000036">
    <property type="protein sequence ID" value="MBW4547156.1"/>
    <property type="molecule type" value="Genomic_DNA"/>
</dbReference>
<name>A0A951UCZ3_9CYAN</name>
<dbReference type="SUPFAM" id="SSF55073">
    <property type="entry name" value="Nucleotide cyclase"/>
    <property type="match status" value="1"/>
</dbReference>
<dbReference type="NCBIfam" id="TIGR00254">
    <property type="entry name" value="GGDEF"/>
    <property type="match status" value="1"/>
</dbReference>
<gene>
    <name evidence="5" type="ORF">KME25_22360</name>
</gene>
<dbReference type="PROSITE" id="PS50110">
    <property type="entry name" value="RESPONSE_REGULATORY"/>
    <property type="match status" value="1"/>
</dbReference>
<dbReference type="Gene3D" id="3.30.70.270">
    <property type="match status" value="1"/>
</dbReference>
<dbReference type="InterPro" id="IPR001789">
    <property type="entry name" value="Sig_transdc_resp-reg_receiver"/>
</dbReference>
<evidence type="ECO:0000259" key="3">
    <source>
        <dbReference type="PROSITE" id="PS50110"/>
    </source>
</evidence>
<feature type="domain" description="GGDEF" evidence="4">
    <location>
        <begin position="197"/>
        <end position="334"/>
    </location>
</feature>
<evidence type="ECO:0000259" key="4">
    <source>
        <dbReference type="PROSITE" id="PS50887"/>
    </source>
</evidence>
<keyword evidence="2" id="KW-0175">Coiled coil</keyword>
<reference evidence="5" key="2">
    <citation type="journal article" date="2022" name="Microbiol. Resour. Announc.">
        <title>Metagenome Sequencing to Explore Phylogenomics of Terrestrial Cyanobacteria.</title>
        <authorList>
            <person name="Ward R.D."/>
            <person name="Stajich J.E."/>
            <person name="Johansen J.R."/>
            <person name="Huntemann M."/>
            <person name="Clum A."/>
            <person name="Foster B."/>
            <person name="Foster B."/>
            <person name="Roux S."/>
            <person name="Palaniappan K."/>
            <person name="Varghese N."/>
            <person name="Mukherjee S."/>
            <person name="Reddy T.B.K."/>
            <person name="Daum C."/>
            <person name="Copeland A."/>
            <person name="Chen I.A."/>
            <person name="Ivanova N.N."/>
            <person name="Kyrpides N.C."/>
            <person name="Shapiro N."/>
            <person name="Eloe-Fadrosh E.A."/>
            <person name="Pietrasiak N."/>
        </authorList>
    </citation>
    <scope>NUCLEOTIDE SEQUENCE</scope>
    <source>
        <strain evidence="5">CPER-KK1</strain>
    </source>
</reference>
<dbReference type="GO" id="GO:0052621">
    <property type="term" value="F:diguanylate cyclase activity"/>
    <property type="evidence" value="ECO:0007669"/>
    <property type="project" value="TreeGrafter"/>
</dbReference>
<dbReference type="Gene3D" id="3.40.50.2300">
    <property type="match status" value="1"/>
</dbReference>
<dbReference type="AlphaFoldDB" id="A0A951UCZ3"/>
<protein>
    <submittedName>
        <fullName evidence="5">PleD family two-component system response regulator</fullName>
    </submittedName>
</protein>
<proteinExistence type="predicted"/>
<dbReference type="InterPro" id="IPR000160">
    <property type="entry name" value="GGDEF_dom"/>
</dbReference>
<dbReference type="GO" id="GO:0043709">
    <property type="term" value="P:cell adhesion involved in single-species biofilm formation"/>
    <property type="evidence" value="ECO:0007669"/>
    <property type="project" value="TreeGrafter"/>
</dbReference>
<dbReference type="InterPro" id="IPR043128">
    <property type="entry name" value="Rev_trsase/Diguanyl_cyclase"/>
</dbReference>
<dbReference type="GO" id="GO:0000160">
    <property type="term" value="P:phosphorelay signal transduction system"/>
    <property type="evidence" value="ECO:0007669"/>
    <property type="project" value="InterPro"/>
</dbReference>
<dbReference type="SMART" id="SM00267">
    <property type="entry name" value="GGDEF"/>
    <property type="match status" value="1"/>
</dbReference>
<dbReference type="Pfam" id="PF00072">
    <property type="entry name" value="Response_reg"/>
    <property type="match status" value="1"/>
</dbReference>